<feature type="compositionally biased region" description="Pro residues" evidence="1">
    <location>
        <begin position="430"/>
        <end position="446"/>
    </location>
</feature>
<evidence type="ECO:0000256" key="1">
    <source>
        <dbReference type="SAM" id="MobiDB-lite"/>
    </source>
</evidence>
<dbReference type="EMBL" id="VDMD01000021">
    <property type="protein sequence ID" value="TRM60497.1"/>
    <property type="molecule type" value="Genomic_DNA"/>
</dbReference>
<dbReference type="OrthoDB" id="2997660at2759"/>
<feature type="region of interest" description="Disordered" evidence="1">
    <location>
        <begin position="305"/>
        <end position="548"/>
    </location>
</feature>
<feature type="compositionally biased region" description="Basic and acidic residues" evidence="1">
    <location>
        <begin position="323"/>
        <end position="334"/>
    </location>
</feature>
<feature type="compositionally biased region" description="Low complexity" evidence="1">
    <location>
        <begin position="522"/>
        <end position="534"/>
    </location>
</feature>
<reference evidence="2 3" key="1">
    <citation type="journal article" date="2019" name="New Phytol.">
        <title>Comparative genomics reveals unique wood-decay strategies and fruiting body development in the Schizophyllaceae.</title>
        <authorList>
            <person name="Almasi E."/>
            <person name="Sahu N."/>
            <person name="Krizsan K."/>
            <person name="Balint B."/>
            <person name="Kovacs G.M."/>
            <person name="Kiss B."/>
            <person name="Cseklye J."/>
            <person name="Drula E."/>
            <person name="Henrissat B."/>
            <person name="Nagy I."/>
            <person name="Chovatia M."/>
            <person name="Adam C."/>
            <person name="LaButti K."/>
            <person name="Lipzen A."/>
            <person name="Riley R."/>
            <person name="Grigoriev I.V."/>
            <person name="Nagy L.G."/>
        </authorList>
    </citation>
    <scope>NUCLEOTIDE SEQUENCE [LARGE SCALE GENOMIC DNA]</scope>
    <source>
        <strain evidence="2 3">NL-1724</strain>
    </source>
</reference>
<comment type="caution">
    <text evidence="2">The sequence shown here is derived from an EMBL/GenBank/DDBJ whole genome shotgun (WGS) entry which is preliminary data.</text>
</comment>
<accession>A0A550C6S1</accession>
<evidence type="ECO:0000313" key="2">
    <source>
        <dbReference type="EMBL" id="TRM60497.1"/>
    </source>
</evidence>
<keyword evidence="3" id="KW-1185">Reference proteome</keyword>
<name>A0A550C6S1_9AGAR</name>
<feature type="compositionally biased region" description="Polar residues" evidence="1">
    <location>
        <begin position="461"/>
        <end position="471"/>
    </location>
</feature>
<feature type="compositionally biased region" description="Low complexity" evidence="1">
    <location>
        <begin position="414"/>
        <end position="429"/>
    </location>
</feature>
<gene>
    <name evidence="2" type="ORF">BD626DRAFT_571573</name>
</gene>
<evidence type="ECO:0000313" key="3">
    <source>
        <dbReference type="Proteomes" id="UP000320762"/>
    </source>
</evidence>
<proteinExistence type="predicted"/>
<feature type="compositionally biased region" description="Low complexity" evidence="1">
    <location>
        <begin position="373"/>
        <end position="406"/>
    </location>
</feature>
<protein>
    <submittedName>
        <fullName evidence="2">Uncharacterized protein</fullName>
    </submittedName>
</protein>
<feature type="compositionally biased region" description="Low complexity" evidence="1">
    <location>
        <begin position="472"/>
        <end position="513"/>
    </location>
</feature>
<feature type="compositionally biased region" description="Polar residues" evidence="1">
    <location>
        <begin position="361"/>
        <end position="372"/>
    </location>
</feature>
<dbReference type="AlphaFoldDB" id="A0A550C6S1"/>
<organism evidence="2 3">
    <name type="scientific">Schizophyllum amplum</name>
    <dbReference type="NCBI Taxonomy" id="97359"/>
    <lineage>
        <taxon>Eukaryota</taxon>
        <taxon>Fungi</taxon>
        <taxon>Dikarya</taxon>
        <taxon>Basidiomycota</taxon>
        <taxon>Agaricomycotina</taxon>
        <taxon>Agaricomycetes</taxon>
        <taxon>Agaricomycetidae</taxon>
        <taxon>Agaricales</taxon>
        <taxon>Schizophyllaceae</taxon>
        <taxon>Schizophyllum</taxon>
    </lineage>
</organism>
<sequence length="548" mass="58825">MAMREFVLTTPQGLKFRLRTAVSGKLVIKPASGIVLEDGLPADKIFIDVETDDGFRDAGHSHQRAASVATDATQEREFEDLLAEASNPAQIAEVAAEAGLKARDVAFGEDYVPAPPRKGAIQGYMRVPFNRIPAVVSTYETVDLGVYLGIYQKSLGNHYRQFHTGKYPIPGKILYRLLQLGYTTEQEYKSTLRSWDRDALRRYEQICKDRIASRKPGYLPDGQYPWRVADVHPPQLLPLREEIVTPSLCGPYIACLKEEYLYYHPSSIVQDMENRRAEEAKIQKMNLAVAEARYIRQLNKEEEQEQAAYEGKGKGRASGPIDQEPRGTVRNREEAEAEWALHTKKAGADVDARPMKHLRTQAPSTTAGNMQMGSSGAGPSNAASTPPAPSATPARAPRRPLGAGATFYNVTDVGRTGTRGAGPTNAGPANAPPANAPPGNAPPAAPAPARAPRRALGASATFANIRNADQLSTPGAGSSTGAGTSAAHAQQARASSVQSDVGSDAATEAGSDATEAEDDDAAPAAAARPRTTRPLGLTETYRCVWEAE</sequence>
<dbReference type="Proteomes" id="UP000320762">
    <property type="component" value="Unassembled WGS sequence"/>
</dbReference>